<sequence>IINVELFRMDGRRPDLSKFEKSYIYTTNQQRYDWQYKETTIMKFPRSLHKVKFAFKEPEDGNPFKSKNSVKRDDQNIVNPGEREFKNEQYGLVDEMLSILENAWKNPILRGENKKYQSEDTYFAEFIYPLLQTVLRKISENRGILKRVNLYYSPERQSESSRARKGDSEAKKPDAIFRVRILNKLLENLRELPKVLQVLYDGIKLFEVDLMLYVVVGNVAPLTTVNFAERKIAPLRKRKGIRGKEPEQTFNYHNKHQSTHLDSMLSA</sequence>
<reference evidence="1" key="1">
    <citation type="submission" date="2021-06" db="EMBL/GenBank/DDBJ databases">
        <authorList>
            <person name="Kallberg Y."/>
            <person name="Tangrot J."/>
            <person name="Rosling A."/>
        </authorList>
    </citation>
    <scope>NUCLEOTIDE SEQUENCE</scope>
    <source>
        <strain evidence="1">FL130A</strain>
    </source>
</reference>
<organism evidence="1 2">
    <name type="scientific">Ambispora leptoticha</name>
    <dbReference type="NCBI Taxonomy" id="144679"/>
    <lineage>
        <taxon>Eukaryota</taxon>
        <taxon>Fungi</taxon>
        <taxon>Fungi incertae sedis</taxon>
        <taxon>Mucoromycota</taxon>
        <taxon>Glomeromycotina</taxon>
        <taxon>Glomeromycetes</taxon>
        <taxon>Archaeosporales</taxon>
        <taxon>Ambisporaceae</taxon>
        <taxon>Ambispora</taxon>
    </lineage>
</organism>
<keyword evidence="2" id="KW-1185">Reference proteome</keyword>
<accession>A0A9N9FWX5</accession>
<name>A0A9N9FWX5_9GLOM</name>
<comment type="caution">
    <text evidence="1">The sequence shown here is derived from an EMBL/GenBank/DDBJ whole genome shotgun (WGS) entry which is preliminary data.</text>
</comment>
<feature type="non-terminal residue" evidence="1">
    <location>
        <position position="267"/>
    </location>
</feature>
<dbReference type="Proteomes" id="UP000789508">
    <property type="component" value="Unassembled WGS sequence"/>
</dbReference>
<dbReference type="OrthoDB" id="2321335at2759"/>
<dbReference type="EMBL" id="CAJVPS010002236">
    <property type="protein sequence ID" value="CAG8563284.1"/>
    <property type="molecule type" value="Genomic_DNA"/>
</dbReference>
<proteinExistence type="predicted"/>
<protein>
    <submittedName>
        <fullName evidence="1">1205_t:CDS:1</fullName>
    </submittedName>
</protein>
<evidence type="ECO:0000313" key="1">
    <source>
        <dbReference type="EMBL" id="CAG8563284.1"/>
    </source>
</evidence>
<dbReference type="AlphaFoldDB" id="A0A9N9FWX5"/>
<evidence type="ECO:0000313" key="2">
    <source>
        <dbReference type="Proteomes" id="UP000789508"/>
    </source>
</evidence>
<gene>
    <name evidence="1" type="ORF">ALEPTO_LOCUS6454</name>
</gene>